<sequence length="183" mass="19672">MSSSPAFPSPYAPQPQPPPAALGLGAAFGGLIVVVLVFKYFCKVIPADTEPLRHQGGNNYAAAGSPATERRQPPPRQPREHRFTGLDRPRLAGPTPSLPAFAYNCRSLQRKVADAGEEAAACSVCLGAFESGEIVKLLPVCLHLYHAECIDPWLRKHSTCPVCRSETDPAMVMVMDVSQLPPV</sequence>
<dbReference type="GO" id="GO:0008270">
    <property type="term" value="F:zinc ion binding"/>
    <property type="evidence" value="ECO:0007669"/>
    <property type="project" value="UniProtKB-KW"/>
</dbReference>
<dbReference type="InterPro" id="IPR013083">
    <property type="entry name" value="Znf_RING/FYVE/PHD"/>
</dbReference>
<keyword evidence="9" id="KW-0812">Transmembrane</keyword>
<dbReference type="SMART" id="SM00184">
    <property type="entry name" value="RING"/>
    <property type="match status" value="1"/>
</dbReference>
<evidence type="ECO:0000256" key="4">
    <source>
        <dbReference type="ARBA" id="ARBA00022771"/>
    </source>
</evidence>
<feature type="compositionally biased region" description="Basic and acidic residues" evidence="8">
    <location>
        <begin position="68"/>
        <end position="89"/>
    </location>
</feature>
<dbReference type="AlphaFoldDB" id="A0ABC9DPZ8"/>
<organism evidence="11 12">
    <name type="scientific">Urochloa decumbens</name>
    <dbReference type="NCBI Taxonomy" id="240449"/>
    <lineage>
        <taxon>Eukaryota</taxon>
        <taxon>Viridiplantae</taxon>
        <taxon>Streptophyta</taxon>
        <taxon>Embryophyta</taxon>
        <taxon>Tracheophyta</taxon>
        <taxon>Spermatophyta</taxon>
        <taxon>Magnoliopsida</taxon>
        <taxon>Liliopsida</taxon>
        <taxon>Poales</taxon>
        <taxon>Poaceae</taxon>
        <taxon>PACMAD clade</taxon>
        <taxon>Panicoideae</taxon>
        <taxon>Panicodae</taxon>
        <taxon>Paniceae</taxon>
        <taxon>Melinidinae</taxon>
        <taxon>Urochloa</taxon>
    </lineage>
</organism>
<dbReference type="Proteomes" id="UP001497457">
    <property type="component" value="Chromosome 34rd"/>
</dbReference>
<dbReference type="CDD" id="cd16454">
    <property type="entry name" value="RING-H2_PA-TM-RING"/>
    <property type="match status" value="1"/>
</dbReference>
<dbReference type="Gene3D" id="3.30.40.10">
    <property type="entry name" value="Zinc/RING finger domain, C3HC4 (zinc finger)"/>
    <property type="match status" value="1"/>
</dbReference>
<gene>
    <name evidence="11" type="ORF">URODEC1_LOCUS87233</name>
</gene>
<dbReference type="EC" id="2.3.2.27" evidence="2"/>
<dbReference type="PANTHER" id="PTHR14155:SF518">
    <property type="entry name" value="RING-TYPE DOMAIN-CONTAINING PROTEIN"/>
    <property type="match status" value="1"/>
</dbReference>
<feature type="transmembrane region" description="Helical" evidence="9">
    <location>
        <begin position="20"/>
        <end position="42"/>
    </location>
</feature>
<keyword evidence="12" id="KW-1185">Reference proteome</keyword>
<reference evidence="11 12" key="2">
    <citation type="submission" date="2024-10" db="EMBL/GenBank/DDBJ databases">
        <authorList>
            <person name="Ryan C."/>
        </authorList>
    </citation>
    <scope>NUCLEOTIDE SEQUENCE [LARGE SCALE GENOMIC DNA]</scope>
</reference>
<dbReference type="InterPro" id="IPR053238">
    <property type="entry name" value="RING-H2_zinc_finger"/>
</dbReference>
<evidence type="ECO:0000256" key="8">
    <source>
        <dbReference type="SAM" id="MobiDB-lite"/>
    </source>
</evidence>
<dbReference type="GO" id="GO:0061630">
    <property type="term" value="F:ubiquitin protein ligase activity"/>
    <property type="evidence" value="ECO:0007669"/>
    <property type="project" value="UniProtKB-EC"/>
</dbReference>
<name>A0ABC9DPZ8_9POAL</name>
<feature type="region of interest" description="Disordered" evidence="8">
    <location>
        <begin position="53"/>
        <end position="89"/>
    </location>
</feature>
<evidence type="ECO:0000256" key="6">
    <source>
        <dbReference type="ARBA" id="ARBA00024209"/>
    </source>
</evidence>
<evidence type="ECO:0000256" key="9">
    <source>
        <dbReference type="SAM" id="Phobius"/>
    </source>
</evidence>
<dbReference type="FunFam" id="3.30.40.10:FF:000984">
    <property type="entry name" value="Putative RING zinc finger domain superfamily protein"/>
    <property type="match status" value="1"/>
</dbReference>
<evidence type="ECO:0000256" key="2">
    <source>
        <dbReference type="ARBA" id="ARBA00012483"/>
    </source>
</evidence>
<evidence type="ECO:0000256" key="7">
    <source>
        <dbReference type="PROSITE-ProRule" id="PRU00175"/>
    </source>
</evidence>
<dbReference type="InterPro" id="IPR001841">
    <property type="entry name" value="Znf_RING"/>
</dbReference>
<keyword evidence="3" id="KW-0479">Metal-binding</keyword>
<evidence type="ECO:0000313" key="12">
    <source>
        <dbReference type="Proteomes" id="UP001497457"/>
    </source>
</evidence>
<evidence type="ECO:0000256" key="5">
    <source>
        <dbReference type="ARBA" id="ARBA00022833"/>
    </source>
</evidence>
<dbReference type="Pfam" id="PF13639">
    <property type="entry name" value="zf-RING_2"/>
    <property type="match status" value="1"/>
</dbReference>
<keyword evidence="9" id="KW-1133">Transmembrane helix</keyword>
<feature type="domain" description="RING-type" evidence="10">
    <location>
        <begin position="122"/>
        <end position="164"/>
    </location>
</feature>
<reference evidence="12" key="1">
    <citation type="submission" date="2024-06" db="EMBL/GenBank/DDBJ databases">
        <authorList>
            <person name="Ryan C."/>
        </authorList>
    </citation>
    <scope>NUCLEOTIDE SEQUENCE [LARGE SCALE GENOMIC DNA]</scope>
</reference>
<dbReference type="EMBL" id="OZ075144">
    <property type="protein sequence ID" value="CAL5042487.1"/>
    <property type="molecule type" value="Genomic_DNA"/>
</dbReference>
<comment type="similarity">
    <text evidence="6">Belongs to the RING-type zinc finger family. ATL subfamily.</text>
</comment>
<keyword evidence="9" id="KW-0472">Membrane</keyword>
<proteinExistence type="inferred from homology"/>
<keyword evidence="5" id="KW-0862">Zinc</keyword>
<keyword evidence="4 7" id="KW-0863">Zinc-finger</keyword>
<evidence type="ECO:0000313" key="11">
    <source>
        <dbReference type="EMBL" id="CAL5042487.1"/>
    </source>
</evidence>
<dbReference type="SUPFAM" id="SSF57850">
    <property type="entry name" value="RING/U-box"/>
    <property type="match status" value="1"/>
</dbReference>
<evidence type="ECO:0000259" key="10">
    <source>
        <dbReference type="PROSITE" id="PS50089"/>
    </source>
</evidence>
<protein>
    <recommendedName>
        <fullName evidence="2">RING-type E3 ubiquitin transferase</fullName>
        <ecNumber evidence="2">2.3.2.27</ecNumber>
    </recommendedName>
</protein>
<evidence type="ECO:0000256" key="3">
    <source>
        <dbReference type="ARBA" id="ARBA00022723"/>
    </source>
</evidence>
<comment type="catalytic activity">
    <reaction evidence="1">
        <text>S-ubiquitinyl-[E2 ubiquitin-conjugating enzyme]-L-cysteine + [acceptor protein]-L-lysine = [E2 ubiquitin-conjugating enzyme]-L-cysteine + N(6)-ubiquitinyl-[acceptor protein]-L-lysine.</text>
        <dbReference type="EC" id="2.3.2.27"/>
    </reaction>
</comment>
<dbReference type="PANTHER" id="PTHR14155">
    <property type="entry name" value="RING FINGER DOMAIN-CONTAINING"/>
    <property type="match status" value="1"/>
</dbReference>
<dbReference type="PROSITE" id="PS50089">
    <property type="entry name" value="ZF_RING_2"/>
    <property type="match status" value="1"/>
</dbReference>
<evidence type="ECO:0000256" key="1">
    <source>
        <dbReference type="ARBA" id="ARBA00000900"/>
    </source>
</evidence>
<accession>A0ABC9DPZ8</accession>